<name>A0A4S3J3V9_9EURO</name>
<organism evidence="1 2">
    <name type="scientific">Aspergillus tanneri</name>
    <dbReference type="NCBI Taxonomy" id="1220188"/>
    <lineage>
        <taxon>Eukaryota</taxon>
        <taxon>Fungi</taxon>
        <taxon>Dikarya</taxon>
        <taxon>Ascomycota</taxon>
        <taxon>Pezizomycotina</taxon>
        <taxon>Eurotiomycetes</taxon>
        <taxon>Eurotiomycetidae</taxon>
        <taxon>Eurotiales</taxon>
        <taxon>Aspergillaceae</taxon>
        <taxon>Aspergillus</taxon>
        <taxon>Aspergillus subgen. Circumdati</taxon>
    </lineage>
</organism>
<dbReference type="EMBL" id="SOSA01000659">
    <property type="protein sequence ID" value="THC89405.1"/>
    <property type="molecule type" value="Genomic_DNA"/>
</dbReference>
<proteinExistence type="predicted"/>
<evidence type="ECO:0000313" key="2">
    <source>
        <dbReference type="Proteomes" id="UP000308092"/>
    </source>
</evidence>
<accession>A0A4S3J3V9</accession>
<reference evidence="1 2" key="1">
    <citation type="submission" date="2019-03" db="EMBL/GenBank/DDBJ databases">
        <title>The genome sequence of a newly discovered highly antifungal drug resistant Aspergillus species, Aspergillus tanneri NIH 1004.</title>
        <authorList>
            <person name="Mounaud S."/>
            <person name="Singh I."/>
            <person name="Joardar V."/>
            <person name="Pakala S."/>
            <person name="Pakala S."/>
            <person name="Venepally P."/>
            <person name="Hoover J."/>
            <person name="Nierman W."/>
            <person name="Chung J."/>
            <person name="Losada L."/>
        </authorList>
    </citation>
    <scope>NUCLEOTIDE SEQUENCE [LARGE SCALE GENOMIC DNA]</scope>
    <source>
        <strain evidence="1 2">NIH1004</strain>
    </source>
</reference>
<keyword evidence="2" id="KW-1185">Reference proteome</keyword>
<comment type="caution">
    <text evidence="1">The sequence shown here is derived from an EMBL/GenBank/DDBJ whole genome shotgun (WGS) entry which is preliminary data.</text>
</comment>
<dbReference type="Proteomes" id="UP000308092">
    <property type="component" value="Unassembled WGS sequence"/>
</dbReference>
<evidence type="ECO:0000313" key="1">
    <source>
        <dbReference type="EMBL" id="THC89405.1"/>
    </source>
</evidence>
<gene>
    <name evidence="1" type="ORF">EYZ11_011150</name>
</gene>
<protein>
    <submittedName>
        <fullName evidence="1">Uncharacterized protein</fullName>
    </submittedName>
</protein>
<dbReference type="VEuPathDB" id="FungiDB:EYZ11_011150"/>
<sequence length="15" mass="1642">MQSIEQSTFAGISRS</sequence>